<comment type="similarity">
    <text evidence="2">Belongs to the MYBBP1A family.</text>
</comment>
<feature type="compositionally biased region" description="Basic residues" evidence="4">
    <location>
        <begin position="1156"/>
        <end position="1176"/>
    </location>
</feature>
<feature type="compositionally biased region" description="Acidic residues" evidence="4">
    <location>
        <begin position="749"/>
        <end position="775"/>
    </location>
</feature>
<accession>A0A0J0XL58</accession>
<dbReference type="EMBL" id="KQ087212">
    <property type="protein sequence ID" value="KLT41802.1"/>
    <property type="molecule type" value="Genomic_DNA"/>
</dbReference>
<dbReference type="GO" id="GO:0005730">
    <property type="term" value="C:nucleolus"/>
    <property type="evidence" value="ECO:0007669"/>
    <property type="project" value="InterPro"/>
</dbReference>
<protein>
    <recommendedName>
        <fullName evidence="7">DNA-directed DNA polymerase</fullName>
    </recommendedName>
</protein>
<dbReference type="RefSeq" id="XP_018278293.1">
    <property type="nucleotide sequence ID" value="XM_018421403.1"/>
</dbReference>
<keyword evidence="6" id="KW-1185">Reference proteome</keyword>
<gene>
    <name evidence="5" type="ORF">CC85DRAFT_275291</name>
</gene>
<dbReference type="PANTHER" id="PTHR13213">
    <property type="entry name" value="MYB-BINDING PROTEIN 1A FAMILY MEMBER"/>
    <property type="match status" value="1"/>
</dbReference>
<name>A0A0J0XL58_9TREE</name>
<feature type="compositionally biased region" description="Basic and acidic residues" evidence="4">
    <location>
        <begin position="1121"/>
        <end position="1140"/>
    </location>
</feature>
<evidence type="ECO:0000313" key="6">
    <source>
        <dbReference type="Proteomes" id="UP000053611"/>
    </source>
</evidence>
<dbReference type="Proteomes" id="UP000053611">
    <property type="component" value="Unassembled WGS sequence"/>
</dbReference>
<dbReference type="GO" id="GO:0000182">
    <property type="term" value="F:rDNA binding"/>
    <property type="evidence" value="ECO:0007669"/>
    <property type="project" value="TreeGrafter"/>
</dbReference>
<comment type="subcellular location">
    <subcellularLocation>
        <location evidence="1">Nucleus</location>
    </subcellularLocation>
</comment>
<evidence type="ECO:0000313" key="5">
    <source>
        <dbReference type="EMBL" id="KLT41802.1"/>
    </source>
</evidence>
<evidence type="ECO:0000256" key="4">
    <source>
        <dbReference type="SAM" id="MobiDB-lite"/>
    </source>
</evidence>
<dbReference type="OrthoDB" id="342531at2759"/>
<evidence type="ECO:0008006" key="7">
    <source>
        <dbReference type="Google" id="ProtNLM"/>
    </source>
</evidence>
<dbReference type="STRING" id="879819.A0A0J0XL58"/>
<feature type="region of interest" description="Disordered" evidence="4">
    <location>
        <begin position="37"/>
        <end position="76"/>
    </location>
</feature>
<dbReference type="Pfam" id="PF04931">
    <property type="entry name" value="DNA_pol_phi"/>
    <property type="match status" value="1"/>
</dbReference>
<evidence type="ECO:0000256" key="2">
    <source>
        <dbReference type="ARBA" id="ARBA00006809"/>
    </source>
</evidence>
<dbReference type="SUPFAM" id="SSF48371">
    <property type="entry name" value="ARM repeat"/>
    <property type="match status" value="1"/>
</dbReference>
<dbReference type="GeneID" id="28982006"/>
<sequence>MASNVLPLFWDLASSSREKRLGASADLVAAAQTFQATYSAPEKASGDEDEDDDDEGDDGSESGMEVDGDDEEEGPSAVDPVLAAKLDAALARNNAPDVVYCIKRLVRGLGSSREHSRLGFAVALTELLARSQNVTAAQVLSLLLRASQWSKGMKGSDERDMMFARLFGVMAVVDSGLLFAPSATLDDFSTVLESLLALADSKAWLAEAAGWGLLRAAEGLLAASVEWKDEALERLTERVYADRAWSPEKVALTLALQRGAPDLDWKALLSPTFKSTPLLTSPNLVTLGRMLKEGGEDDARAGTYQPKLHFVWDGIFAEYFTHSATGIAPFAELFRTVVDEALFANTSSAERKYWGFQVFERALPLLPADNVPLVFTPNFMRSWMNNLSSTDRHLHKAAVQVARKVNEHVKADPTAGFTLLSQLVGKHGRPDFDRVTKTKTVEGIMSSLSVDGVEKYVGYLENVLVSEDEGGLDERRTWALDQMLALARNGAVPRADSWITRVLEALLVHGFFLIRKADKRSKIVALRAMPKPPLSDVVAATARARFFSVLVEVTAHKEDGKEGTDSTGKLWLTRALDTMATLEKSSAVELVTDADDEIKKIRSDALAALAPLGDEPAARGARILVSFLVLQTYDEAEDALDMLDEAVGAVRALFPAKKRGRKKAEPVDEDAPPPVDALLDVLVALLDKGSADLRTLANQVFGMLVPAMTASAVEHLVAQLEQSGAAAAEGEDDDEDDDEEHEHGPDCDHSDDEDEEESDDESVASDDTDANAEVDPEFRRRVAEALKVSGVLDEKEEGGEDDSDDESVWDDEQMMKVDEQLAAVFKQQASSKKADLKHAATEALHFKNRVLDFFDVFLRRPTPLALALLLPLLHVVRGGGELGNKAAGILRTRLKSTLSASSDEAELERAGKILSEIHSLARRAPTAEFSGLCSAASLFAARVAPAQALEEYKATLADFVTRKHSGVHPPFLQDYARRNAGKAWPLASEIITLLKDGKAANAYRHAQSYALLGALLSQAPALVKAGEITAADAEAVVKGSMSDVYTVLEAAAEGGEWKADRLKDAAKFALVVARSARALDIGDACDAPRLATVLESVKAGRTKDMKGVHALLQQLGAVLSKKEGKSKEGKGKGKKADGAKAEVNGAAQVEEPKPVTGKRKAVKEKPAKGKKKAKAE</sequence>
<feature type="region of interest" description="Disordered" evidence="4">
    <location>
        <begin position="1121"/>
        <end position="1176"/>
    </location>
</feature>
<dbReference type="PANTHER" id="PTHR13213:SF2">
    <property type="entry name" value="MYB-BINDING PROTEIN 1A"/>
    <property type="match status" value="1"/>
</dbReference>
<reference evidence="5 6" key="1">
    <citation type="submission" date="2015-03" db="EMBL/GenBank/DDBJ databases">
        <title>Genomics and transcriptomics of the oil-accumulating basidiomycete yeast T. oleaginosus allow insights into substrate utilization and the diverse evolutionary trajectories of mating systems in fungi.</title>
        <authorList>
            <consortium name="DOE Joint Genome Institute"/>
            <person name="Kourist R."/>
            <person name="Kracht O."/>
            <person name="Bracharz F."/>
            <person name="Lipzen A."/>
            <person name="Nolan M."/>
            <person name="Ohm R."/>
            <person name="Grigoriev I."/>
            <person name="Sun S."/>
            <person name="Heitman J."/>
            <person name="Bruck T."/>
            <person name="Nowrousian M."/>
        </authorList>
    </citation>
    <scope>NUCLEOTIDE SEQUENCE [LARGE SCALE GENOMIC DNA]</scope>
    <source>
        <strain evidence="5 6">IBC0246</strain>
    </source>
</reference>
<evidence type="ECO:0000256" key="1">
    <source>
        <dbReference type="ARBA" id="ARBA00004123"/>
    </source>
</evidence>
<feature type="compositionally biased region" description="Acidic residues" evidence="4">
    <location>
        <begin position="47"/>
        <end position="74"/>
    </location>
</feature>
<feature type="compositionally biased region" description="Acidic residues" evidence="4">
    <location>
        <begin position="729"/>
        <end position="740"/>
    </location>
</feature>
<dbReference type="AlphaFoldDB" id="A0A0J0XL58"/>
<proteinExistence type="inferred from homology"/>
<dbReference type="GO" id="GO:0006355">
    <property type="term" value="P:regulation of DNA-templated transcription"/>
    <property type="evidence" value="ECO:0007669"/>
    <property type="project" value="InterPro"/>
</dbReference>
<dbReference type="InterPro" id="IPR016024">
    <property type="entry name" value="ARM-type_fold"/>
</dbReference>
<keyword evidence="3" id="KW-0539">Nucleus</keyword>
<dbReference type="InterPro" id="IPR007015">
    <property type="entry name" value="DNA_pol_V/MYBBP1A"/>
</dbReference>
<feature type="region of interest" description="Disordered" evidence="4">
    <location>
        <begin position="722"/>
        <end position="778"/>
    </location>
</feature>
<evidence type="ECO:0000256" key="3">
    <source>
        <dbReference type="ARBA" id="ARBA00023242"/>
    </source>
</evidence>
<organism evidence="5 6">
    <name type="scientific">Cutaneotrichosporon oleaginosum</name>
    <dbReference type="NCBI Taxonomy" id="879819"/>
    <lineage>
        <taxon>Eukaryota</taxon>
        <taxon>Fungi</taxon>
        <taxon>Dikarya</taxon>
        <taxon>Basidiomycota</taxon>
        <taxon>Agaricomycotina</taxon>
        <taxon>Tremellomycetes</taxon>
        <taxon>Trichosporonales</taxon>
        <taxon>Trichosporonaceae</taxon>
        <taxon>Cutaneotrichosporon</taxon>
    </lineage>
</organism>